<keyword evidence="1" id="KW-1133">Transmembrane helix</keyword>
<evidence type="ECO:0000313" key="2">
    <source>
        <dbReference type="EMBL" id="TYB30872.1"/>
    </source>
</evidence>
<name>A0A5D0MEP3_9BACT</name>
<keyword evidence="1" id="KW-0472">Membrane</keyword>
<keyword evidence="3" id="KW-1185">Reference proteome</keyword>
<organism evidence="2 3">
    <name type="scientific">Candidatus Mcinerneyibacterium aminivorans</name>
    <dbReference type="NCBI Taxonomy" id="2703815"/>
    <lineage>
        <taxon>Bacteria</taxon>
        <taxon>Candidatus Macinerneyibacteriota</taxon>
        <taxon>Candidatus Mcinerneyibacteria</taxon>
        <taxon>Candidatus Mcinerneyibacteriales</taxon>
        <taxon>Candidatus Mcinerneyibacteriaceae</taxon>
        <taxon>Candidatus Mcinerneyibacterium</taxon>
    </lineage>
</organism>
<dbReference type="AlphaFoldDB" id="A0A5D0MEP3"/>
<sequence>MIELSLTQAIGYTIGGFLTLCIFSFLYKDNPLYKFAEHLFVGTSAAYWFVTFYHNIIRPNVINQFKEGNYWPIIPVILGIFMLFRLVPSLSVLSRMGIAFSVGVMAGYQIIRHLETNILRQMGATMQGFDKISFTAGNIGNAINTILILLVVIAGLVYFFFSVEHEGAVGGVAKFGMWMLMITFGATFGYTVMARISLLIGRVLYLKEQWWLSIKYLLGI</sequence>
<feature type="transmembrane region" description="Helical" evidence="1">
    <location>
        <begin position="69"/>
        <end position="87"/>
    </location>
</feature>
<proteinExistence type="predicted"/>
<feature type="transmembrane region" description="Helical" evidence="1">
    <location>
        <begin position="181"/>
        <end position="205"/>
    </location>
</feature>
<gene>
    <name evidence="2" type="ORF">FXF47_06720</name>
</gene>
<evidence type="ECO:0000256" key="1">
    <source>
        <dbReference type="SAM" id="Phobius"/>
    </source>
</evidence>
<reference evidence="2" key="1">
    <citation type="submission" date="2019-08" db="EMBL/GenBank/DDBJ databases">
        <title>Genomic characterization of a novel candidate phylum (ARYD3) from a high temperature, high salinity tertiary oil reservoir in north central Oklahoma, USA.</title>
        <authorList>
            <person name="Youssef N.H."/>
            <person name="Yadav A."/>
            <person name="Elshahed M.S."/>
        </authorList>
    </citation>
    <scope>NUCLEOTIDE SEQUENCE [LARGE SCALE GENOMIC DNA]</scope>
    <source>
        <strain evidence="2">ARYD3</strain>
    </source>
</reference>
<keyword evidence="1" id="KW-0812">Transmembrane</keyword>
<comment type="caution">
    <text evidence="2">The sequence shown here is derived from an EMBL/GenBank/DDBJ whole genome shotgun (WGS) entry which is preliminary data.</text>
</comment>
<feature type="transmembrane region" description="Helical" evidence="1">
    <location>
        <begin position="9"/>
        <end position="27"/>
    </location>
</feature>
<feature type="transmembrane region" description="Helical" evidence="1">
    <location>
        <begin position="132"/>
        <end position="161"/>
    </location>
</feature>
<protein>
    <submittedName>
        <fullName evidence="2">Uncharacterized protein</fullName>
    </submittedName>
</protein>
<evidence type="ECO:0000313" key="3">
    <source>
        <dbReference type="Proteomes" id="UP000324143"/>
    </source>
</evidence>
<dbReference type="EMBL" id="VSIX01000065">
    <property type="protein sequence ID" value="TYB30872.1"/>
    <property type="molecule type" value="Genomic_DNA"/>
</dbReference>
<accession>A0A5D0MEP3</accession>
<dbReference type="Proteomes" id="UP000324143">
    <property type="component" value="Unassembled WGS sequence"/>
</dbReference>
<feature type="transmembrane region" description="Helical" evidence="1">
    <location>
        <begin position="39"/>
        <end position="57"/>
    </location>
</feature>